<keyword evidence="3" id="KW-1185">Reference proteome</keyword>
<name>T1GSI2_MEGSC</name>
<dbReference type="OMA" id="YSMRIYI"/>
<organism evidence="2 3">
    <name type="scientific">Megaselia scalaris</name>
    <name type="common">Humpbacked fly</name>
    <name type="synonym">Phora scalaris</name>
    <dbReference type="NCBI Taxonomy" id="36166"/>
    <lineage>
        <taxon>Eukaryota</taxon>
        <taxon>Metazoa</taxon>
        <taxon>Ecdysozoa</taxon>
        <taxon>Arthropoda</taxon>
        <taxon>Hexapoda</taxon>
        <taxon>Insecta</taxon>
        <taxon>Pterygota</taxon>
        <taxon>Neoptera</taxon>
        <taxon>Endopterygota</taxon>
        <taxon>Diptera</taxon>
        <taxon>Brachycera</taxon>
        <taxon>Muscomorpha</taxon>
        <taxon>Platypezoidea</taxon>
        <taxon>Phoridae</taxon>
        <taxon>Megaseliini</taxon>
        <taxon>Megaselia</taxon>
    </lineage>
</organism>
<reference evidence="3" key="1">
    <citation type="submission" date="2013-02" db="EMBL/GenBank/DDBJ databases">
        <authorList>
            <person name="Hughes D."/>
        </authorList>
    </citation>
    <scope>NUCLEOTIDE SEQUENCE</scope>
    <source>
        <strain>Durham</strain>
        <strain evidence="3">NC isolate 2 -- Noor lab</strain>
    </source>
</reference>
<feature type="compositionally biased region" description="Acidic residues" evidence="1">
    <location>
        <begin position="91"/>
        <end position="100"/>
    </location>
</feature>
<protein>
    <submittedName>
        <fullName evidence="2">Uncharacterized protein</fullName>
    </submittedName>
</protein>
<evidence type="ECO:0000313" key="3">
    <source>
        <dbReference type="Proteomes" id="UP000015102"/>
    </source>
</evidence>
<evidence type="ECO:0000256" key="1">
    <source>
        <dbReference type="SAM" id="MobiDB-lite"/>
    </source>
</evidence>
<evidence type="ECO:0000313" key="2">
    <source>
        <dbReference type="EnsemblMetazoa" id="MESCA006642-PA"/>
    </source>
</evidence>
<feature type="region of interest" description="Disordered" evidence="1">
    <location>
        <begin position="64"/>
        <end position="100"/>
    </location>
</feature>
<proteinExistence type="predicted"/>
<dbReference type="HOGENOM" id="CLU_2186625_0_0_1"/>
<accession>T1GSI2</accession>
<sequence>MGAVGGVSFQDEVVQSARRGRFRVSAPAGPPETKLGRFRLMPSANYGPKSPILQRGRFAVILEEPQTQTPGTPPPEPIEDEGARRSPSPEWDFDEDVSFY</sequence>
<dbReference type="Proteomes" id="UP000015102">
    <property type="component" value="Unassembled WGS sequence"/>
</dbReference>
<dbReference type="EMBL" id="CAQQ02081890">
    <property type="status" value="NOT_ANNOTATED_CDS"/>
    <property type="molecule type" value="Genomic_DNA"/>
</dbReference>
<reference evidence="2" key="2">
    <citation type="submission" date="2015-06" db="UniProtKB">
        <authorList>
            <consortium name="EnsemblMetazoa"/>
        </authorList>
    </citation>
    <scope>IDENTIFICATION</scope>
</reference>
<dbReference type="EnsemblMetazoa" id="MESCA006642-RA">
    <property type="protein sequence ID" value="MESCA006642-PA"/>
    <property type="gene ID" value="MESCA006642"/>
</dbReference>
<dbReference type="AlphaFoldDB" id="T1GSI2"/>